<dbReference type="Proteomes" id="UP000006663">
    <property type="component" value="Plasmid pHBOR01"/>
</dbReference>
<evidence type="ECO:0008006" key="4">
    <source>
        <dbReference type="Google" id="ProtNLM"/>
    </source>
</evidence>
<keyword evidence="2" id="KW-0614">Plasmid</keyword>
<feature type="transmembrane region" description="Helical" evidence="1">
    <location>
        <begin position="377"/>
        <end position="395"/>
    </location>
</feature>
<evidence type="ECO:0000256" key="1">
    <source>
        <dbReference type="SAM" id="Phobius"/>
    </source>
</evidence>
<dbReference type="HOGENOM" id="CLU_493154_0_0_2"/>
<dbReference type="KEGG" id="hbo:Hbor_31420"/>
<feature type="transmembrane region" description="Helical" evidence="1">
    <location>
        <begin position="255"/>
        <end position="273"/>
    </location>
</feature>
<feature type="transmembrane region" description="Helical" evidence="1">
    <location>
        <begin position="173"/>
        <end position="205"/>
    </location>
</feature>
<protein>
    <recommendedName>
        <fullName evidence="4">Sodium/phosphate symporter</fullName>
    </recommendedName>
</protein>
<accession>E4NUF7</accession>
<keyword evidence="1" id="KW-0472">Membrane</keyword>
<feature type="transmembrane region" description="Helical" evidence="1">
    <location>
        <begin position="343"/>
        <end position="365"/>
    </location>
</feature>
<geneLocation type="plasmid" evidence="2 3">
    <name>pHBOR01</name>
</geneLocation>
<organism evidence="2 3">
    <name type="scientific">Halogeometricum borinquense (strain ATCC 700274 / DSM 11551 / JCM 10706 / KCTC 4070 / PR3)</name>
    <dbReference type="NCBI Taxonomy" id="469382"/>
    <lineage>
        <taxon>Archaea</taxon>
        <taxon>Methanobacteriati</taxon>
        <taxon>Methanobacteriota</taxon>
        <taxon>Stenosarchaea group</taxon>
        <taxon>Halobacteria</taxon>
        <taxon>Halobacteriales</taxon>
        <taxon>Haloferacaceae</taxon>
        <taxon>Halogeometricum</taxon>
    </lineage>
</organism>
<evidence type="ECO:0000313" key="3">
    <source>
        <dbReference type="Proteomes" id="UP000006663"/>
    </source>
</evidence>
<reference evidence="3" key="1">
    <citation type="journal article" date="2009" name="Stand. Genomic Sci.">
        <title>Complete genome sequence of Halogeometricum borinquense type strain (PR3).</title>
        <authorList>
            <person name="Malfatti S."/>
            <person name="Tindall B.J."/>
            <person name="Schneider S."/>
            <person name="Fahnrich R."/>
            <person name="Lapidus A."/>
            <person name="Labuttii K."/>
            <person name="Copeland A."/>
            <person name="Glavina Del Rio T."/>
            <person name="Nolan M."/>
            <person name="Chen F."/>
            <person name="Lucas S."/>
            <person name="Tice H."/>
            <person name="Cheng J.F."/>
            <person name="Bruce D."/>
            <person name="Goodwin L."/>
            <person name="Pitluck S."/>
            <person name="Anderson I."/>
            <person name="Pati A."/>
            <person name="Ivanova N."/>
            <person name="Mavromatis K."/>
            <person name="Chen A."/>
            <person name="Palaniappan K."/>
            <person name="D'haeseleer P."/>
            <person name="Goker M."/>
            <person name="Bristow J."/>
            <person name="Eisen J.A."/>
            <person name="Markowitz V."/>
            <person name="Hugenholtz P."/>
            <person name="Kyrpides N.C."/>
            <person name="Klenk H.P."/>
            <person name="Chain P."/>
        </authorList>
    </citation>
    <scope>NUCLEOTIDE SEQUENCE [LARGE SCALE GENOMIC DNA]</scope>
    <source>
        <strain evidence="3">ATCC 700274 / DSM 11551 / JCM 10706 / KCTC 4070 / PR3</strain>
        <plasmid evidence="3">pHBOR01</plasmid>
    </source>
</reference>
<feature type="transmembrane region" description="Helical" evidence="1">
    <location>
        <begin position="87"/>
        <end position="108"/>
    </location>
</feature>
<dbReference type="AlphaFoldDB" id="E4NUF7"/>
<keyword evidence="3" id="KW-1185">Reference proteome</keyword>
<proteinExistence type="predicted"/>
<feature type="transmembrane region" description="Helical" evidence="1">
    <location>
        <begin position="317"/>
        <end position="336"/>
    </location>
</feature>
<keyword evidence="1" id="KW-0812">Transmembrane</keyword>
<feature type="transmembrane region" description="Helical" evidence="1">
    <location>
        <begin position="285"/>
        <end position="305"/>
    </location>
</feature>
<feature type="transmembrane region" description="Helical" evidence="1">
    <location>
        <begin position="407"/>
        <end position="428"/>
    </location>
</feature>
<feature type="transmembrane region" description="Helical" evidence="1">
    <location>
        <begin position="217"/>
        <end position="235"/>
    </location>
</feature>
<name>E4NUF7_HALBP</name>
<dbReference type="EMBL" id="CP001691">
    <property type="protein sequence ID" value="ADQ68677.1"/>
    <property type="molecule type" value="Genomic_DNA"/>
</dbReference>
<gene>
    <name evidence="2" type="ordered locus">Hbor_31420</name>
</gene>
<feature type="transmembrane region" description="Helical" evidence="1">
    <location>
        <begin position="150"/>
        <end position="167"/>
    </location>
</feature>
<keyword evidence="1" id="KW-1133">Transmembrane helix</keyword>
<evidence type="ECO:0000313" key="2">
    <source>
        <dbReference type="EMBL" id="ADQ68677.1"/>
    </source>
</evidence>
<sequence length="552" mass="59325">MGNDAMRKRRRRFGLALTALVLLALAIRSFPLHLSPYPSTLDGFNYAAMARTATETGSVPLTGRADSLLFTSLFAVTGTVFDADPLYVAQPLATTIGAIICFVGAVVARRIVRDTPHLSVRPSTVATVTAGLLAVQGLFLRRTAVPDEEIVAILLSLIVAVSLHYAFRTGQRRWYGIVGLLLGIFPILHTFTSLVVGLIVTALTALHVSRTLTRRSLLCGVGLAGGFWAYIAVYYRTAATSLSLTVPYVDRITAYPGLFVAWGIVLVIGVVWIQHTSLRIRQGTYLAVIGSFFAVVILNAFTPIFPGTVTTPRTVLGLVSLLVVVALAAVASLDVLDEYRGAFLLVALFSAPAVIIGFSLTASLTPEYFATAMRAQTFLHLPILIISAITVARLLERRGDSSPRRALRILLVLLVVATVTASAPLAFINLDSGSALTTTMPSEYQGIEFVSTQSESDWVSDHPVTRIGVYVFDENATFDPVANWLTGGSSPSCPVLSQRSWTTTGAHLFPTAPKTVSPEAYDRWLSSRNVVYASNGRDPLVISMPSGQYSGC</sequence>